<dbReference type="EMBL" id="CAJZBQ010000025">
    <property type="protein sequence ID" value="CAG9320554.1"/>
    <property type="molecule type" value="Genomic_DNA"/>
</dbReference>
<feature type="repeat" description="WD" evidence="3">
    <location>
        <begin position="402"/>
        <end position="443"/>
    </location>
</feature>
<dbReference type="InterPro" id="IPR001680">
    <property type="entry name" value="WD40_rpt"/>
</dbReference>
<dbReference type="SMART" id="SM00320">
    <property type="entry name" value="WD40"/>
    <property type="match status" value="7"/>
</dbReference>
<feature type="repeat" description="WD" evidence="3">
    <location>
        <begin position="192"/>
        <end position="234"/>
    </location>
</feature>
<dbReference type="Pfam" id="PF00400">
    <property type="entry name" value="WD40"/>
    <property type="match status" value="7"/>
</dbReference>
<dbReference type="InterPro" id="IPR036322">
    <property type="entry name" value="WD40_repeat_dom_sf"/>
</dbReference>
<evidence type="ECO:0000313" key="5">
    <source>
        <dbReference type="Proteomes" id="UP001162131"/>
    </source>
</evidence>
<dbReference type="InterPro" id="IPR050349">
    <property type="entry name" value="WD_LIS1/nudF_dynein_reg"/>
</dbReference>
<sequence>MSCFKNGCHEKSILWCECNEKITLVCNSHISEHISSFPSSIQHQFKPLSFSEASNETKRALLKYFNFRITESMLIKANLIQSATKRINDIEQKLQIDIKNLHKELNSYRFLIKELHSTKHIPNIGRTYLQEITLLPYSEAITKAETLISDSRVKTISLPLENIENLQTSITRYDFQVRSEINYKNFSNLYTFNGHRESVRQVLFPYRNINYIISASMDETVRLWSLLTQKEIRVLKGHDRRINSCAISPCGNCVASASSDKQIKLWNVYKQKVIKVLKGHQKSVRGVVFSSCGQFLASGSNDTTIRYWNLKTYKSVCFNGHLDEITSISMSSDGAYIASGSRDKTVKLWKISTKEILKEYKGHACEVRCVAFSPDGKQIASCDVNGLIFIWSVEKESPCRELIGHEDRVDGLAFSPCGKFIASASRDKTIRIWNCETGEIIKELIGHSENVRSVAFSYCGKYLVSGAEDCSVKLWGIKEDKFSHETPGYATVNISNTKSHDYITWL</sequence>
<evidence type="ECO:0000256" key="1">
    <source>
        <dbReference type="ARBA" id="ARBA00022574"/>
    </source>
</evidence>
<dbReference type="InterPro" id="IPR015943">
    <property type="entry name" value="WD40/YVTN_repeat-like_dom_sf"/>
</dbReference>
<dbReference type="PRINTS" id="PR00320">
    <property type="entry name" value="GPROTEINBRPT"/>
</dbReference>
<evidence type="ECO:0000256" key="2">
    <source>
        <dbReference type="ARBA" id="ARBA00022737"/>
    </source>
</evidence>
<organism evidence="4 5">
    <name type="scientific">Blepharisma stoltei</name>
    <dbReference type="NCBI Taxonomy" id="1481888"/>
    <lineage>
        <taxon>Eukaryota</taxon>
        <taxon>Sar</taxon>
        <taxon>Alveolata</taxon>
        <taxon>Ciliophora</taxon>
        <taxon>Postciliodesmatophora</taxon>
        <taxon>Heterotrichea</taxon>
        <taxon>Heterotrichida</taxon>
        <taxon>Blepharismidae</taxon>
        <taxon>Blepharisma</taxon>
    </lineage>
</organism>
<dbReference type="InterPro" id="IPR019775">
    <property type="entry name" value="WD40_repeat_CS"/>
</dbReference>
<evidence type="ECO:0000313" key="4">
    <source>
        <dbReference type="EMBL" id="CAG9320554.1"/>
    </source>
</evidence>
<feature type="repeat" description="WD" evidence="3">
    <location>
        <begin position="444"/>
        <end position="485"/>
    </location>
</feature>
<dbReference type="AlphaFoldDB" id="A0AAU9J411"/>
<reference evidence="4" key="1">
    <citation type="submission" date="2021-09" db="EMBL/GenBank/DDBJ databases">
        <authorList>
            <consortium name="AG Swart"/>
            <person name="Singh M."/>
            <person name="Singh A."/>
            <person name="Seah K."/>
            <person name="Emmerich C."/>
        </authorList>
    </citation>
    <scope>NUCLEOTIDE SEQUENCE</scope>
    <source>
        <strain evidence="4">ATCC30299</strain>
    </source>
</reference>
<dbReference type="PROSITE" id="PS50294">
    <property type="entry name" value="WD_REPEATS_REGION"/>
    <property type="match status" value="7"/>
</dbReference>
<dbReference type="PROSITE" id="PS50082">
    <property type="entry name" value="WD_REPEATS_2"/>
    <property type="match status" value="7"/>
</dbReference>
<feature type="repeat" description="WD" evidence="3">
    <location>
        <begin position="235"/>
        <end position="276"/>
    </location>
</feature>
<dbReference type="CDD" id="cd00200">
    <property type="entry name" value="WD40"/>
    <property type="match status" value="1"/>
</dbReference>
<protein>
    <submittedName>
        <fullName evidence="4">Uncharacterized protein</fullName>
    </submittedName>
</protein>
<proteinExistence type="predicted"/>
<dbReference type="Gene3D" id="2.130.10.10">
    <property type="entry name" value="YVTN repeat-like/Quinoprotein amine dehydrogenase"/>
    <property type="match status" value="3"/>
</dbReference>
<dbReference type="PROSITE" id="PS00678">
    <property type="entry name" value="WD_REPEATS_1"/>
    <property type="match status" value="2"/>
</dbReference>
<keyword evidence="2" id="KW-0677">Repeat</keyword>
<keyword evidence="5" id="KW-1185">Reference proteome</keyword>
<gene>
    <name evidence="4" type="ORF">BSTOLATCC_MIC26468</name>
</gene>
<name>A0AAU9J411_9CILI</name>
<keyword evidence="1 3" id="KW-0853">WD repeat</keyword>
<dbReference type="Proteomes" id="UP001162131">
    <property type="component" value="Unassembled WGS sequence"/>
</dbReference>
<dbReference type="SUPFAM" id="SSF50978">
    <property type="entry name" value="WD40 repeat-like"/>
    <property type="match status" value="1"/>
</dbReference>
<comment type="caution">
    <text evidence="4">The sequence shown here is derived from an EMBL/GenBank/DDBJ whole genome shotgun (WGS) entry which is preliminary data.</text>
</comment>
<dbReference type="PANTHER" id="PTHR44129">
    <property type="entry name" value="WD REPEAT-CONTAINING PROTEIN POP1"/>
    <property type="match status" value="1"/>
</dbReference>
<feature type="repeat" description="WD" evidence="3">
    <location>
        <begin position="277"/>
        <end position="318"/>
    </location>
</feature>
<feature type="repeat" description="WD" evidence="3">
    <location>
        <begin position="318"/>
        <end position="359"/>
    </location>
</feature>
<accession>A0AAU9J411</accession>
<dbReference type="InterPro" id="IPR020472">
    <property type="entry name" value="WD40_PAC1"/>
</dbReference>
<evidence type="ECO:0000256" key="3">
    <source>
        <dbReference type="PROSITE-ProRule" id="PRU00221"/>
    </source>
</evidence>
<feature type="repeat" description="WD" evidence="3">
    <location>
        <begin position="360"/>
        <end position="401"/>
    </location>
</feature>